<protein>
    <submittedName>
        <fullName evidence="3">Uncharacterized protein</fullName>
    </submittedName>
</protein>
<feature type="compositionally biased region" description="Basic residues" evidence="2">
    <location>
        <begin position="38"/>
        <end position="48"/>
    </location>
</feature>
<name>A0AAV7GD13_DENCH</name>
<feature type="coiled-coil region" evidence="1">
    <location>
        <begin position="228"/>
        <end position="262"/>
    </location>
</feature>
<evidence type="ECO:0000256" key="2">
    <source>
        <dbReference type="SAM" id="MobiDB-lite"/>
    </source>
</evidence>
<sequence>MPGPATVIHPPERSPVNVSAKFLARRPDSHLHPTRPLQPRRRIRKHSFPRSSAGRRTDGAFASGRRSGPGTPLLRWKFEEEDCSCRPLSEAGGNTPRKARSARGRAKEAVSARKLAAGIWHLQLKEVTLSGGSGREASGTSLGLEHVRGNLQSPHGCNDNNANLHFGLKNGLSSSIPHKLASSVLPNHAMERATKWDAGCPRTSEEVFEIFNQLKLLEGQQVSTASMISSLQAELKGAQSRIFELEAERQLVKKKLDRFLRKLAEEKASWRSREHEKVRAIIDSMKSDLSRERKNRHRGEIVNSKLVNELAEAKLSAKRLMQDYEKERKARELMEEVCEELAKEIGEDKAEVEALKRDSMKIREEVEEERKMLQMAEVWREERVQMKLLDAKLALEDKYSKLSKLQAELEAFLRAQTNKSPEKSHIRQAKLLKEAIDLVNVEEMKEFSYQPPPVSEDVFAVFEELKPKEETNERDIELCYAYSPASRDSNVHSVSPATDVFLEKPTRRYSDGDTEEDSDWETLSPDEEQELSNSPGGSEPSVNARCEENNASVSGTDSGKNRDNCEEHNEISEVYSLKKGSSITRLWRSSCPNNGEILKKNPVELLNGRLSDGRMSNVALSLDCRLGEVGLSPPRIDQWSSPESANLQLARGMKGCIEWPRASQKHSLKAKLLEARMESHKTQLRHVLRQKI</sequence>
<organism evidence="3 4">
    <name type="scientific">Dendrobium chrysotoxum</name>
    <name type="common">Orchid</name>
    <dbReference type="NCBI Taxonomy" id="161865"/>
    <lineage>
        <taxon>Eukaryota</taxon>
        <taxon>Viridiplantae</taxon>
        <taxon>Streptophyta</taxon>
        <taxon>Embryophyta</taxon>
        <taxon>Tracheophyta</taxon>
        <taxon>Spermatophyta</taxon>
        <taxon>Magnoliopsida</taxon>
        <taxon>Liliopsida</taxon>
        <taxon>Asparagales</taxon>
        <taxon>Orchidaceae</taxon>
        <taxon>Epidendroideae</taxon>
        <taxon>Malaxideae</taxon>
        <taxon>Dendrobiinae</taxon>
        <taxon>Dendrobium</taxon>
    </lineage>
</organism>
<feature type="coiled-coil region" evidence="1">
    <location>
        <begin position="303"/>
        <end position="415"/>
    </location>
</feature>
<keyword evidence="1" id="KW-0175">Coiled coil</keyword>
<feature type="region of interest" description="Disordered" evidence="2">
    <location>
        <begin position="24"/>
        <end position="72"/>
    </location>
</feature>
<dbReference type="PANTHER" id="PTHR31071">
    <property type="entry name" value="GB|AAF24581.1"/>
    <property type="match status" value="1"/>
</dbReference>
<proteinExistence type="predicted"/>
<reference evidence="3 4" key="1">
    <citation type="journal article" date="2021" name="Hortic Res">
        <title>Chromosome-scale assembly of the Dendrobium chrysotoxum genome enhances the understanding of orchid evolution.</title>
        <authorList>
            <person name="Zhang Y."/>
            <person name="Zhang G.Q."/>
            <person name="Zhang D."/>
            <person name="Liu X.D."/>
            <person name="Xu X.Y."/>
            <person name="Sun W.H."/>
            <person name="Yu X."/>
            <person name="Zhu X."/>
            <person name="Wang Z.W."/>
            <person name="Zhao X."/>
            <person name="Zhong W.Y."/>
            <person name="Chen H."/>
            <person name="Yin W.L."/>
            <person name="Huang T."/>
            <person name="Niu S.C."/>
            <person name="Liu Z.J."/>
        </authorList>
    </citation>
    <scope>NUCLEOTIDE SEQUENCE [LARGE SCALE GENOMIC DNA]</scope>
    <source>
        <strain evidence="3">Lindl</strain>
    </source>
</reference>
<accession>A0AAV7GD13</accession>
<evidence type="ECO:0000256" key="1">
    <source>
        <dbReference type="SAM" id="Coils"/>
    </source>
</evidence>
<gene>
    <name evidence="3" type="ORF">IEQ34_017776</name>
</gene>
<evidence type="ECO:0000313" key="4">
    <source>
        <dbReference type="Proteomes" id="UP000775213"/>
    </source>
</evidence>
<dbReference type="PANTHER" id="PTHR31071:SF2">
    <property type="entry name" value="ACTIN CYTOSKELETON-REGULATORY COMPLEX PAN-LIKE PROTEIN"/>
    <property type="match status" value="1"/>
</dbReference>
<keyword evidence="4" id="KW-1185">Reference proteome</keyword>
<feature type="region of interest" description="Disordered" evidence="2">
    <location>
        <begin position="503"/>
        <end position="565"/>
    </location>
</feature>
<comment type="caution">
    <text evidence="3">The sequence shown here is derived from an EMBL/GenBank/DDBJ whole genome shotgun (WGS) entry which is preliminary data.</text>
</comment>
<evidence type="ECO:0000313" key="3">
    <source>
        <dbReference type="EMBL" id="KAH0453452.1"/>
    </source>
</evidence>
<dbReference type="InterPro" id="IPR043424">
    <property type="entry name" value="BLT-like"/>
</dbReference>
<dbReference type="AlphaFoldDB" id="A0AAV7GD13"/>
<dbReference type="EMBL" id="JAGFBR010000016">
    <property type="protein sequence ID" value="KAH0453452.1"/>
    <property type="molecule type" value="Genomic_DNA"/>
</dbReference>
<feature type="compositionally biased region" description="Polar residues" evidence="2">
    <location>
        <begin position="549"/>
        <end position="558"/>
    </location>
</feature>
<dbReference type="Proteomes" id="UP000775213">
    <property type="component" value="Unassembled WGS sequence"/>
</dbReference>
<feature type="compositionally biased region" description="Acidic residues" evidence="2">
    <location>
        <begin position="512"/>
        <end position="530"/>
    </location>
</feature>